<accession>A0A4Y2JSW3</accession>
<protein>
    <submittedName>
        <fullName evidence="1">Uncharacterized protein</fullName>
    </submittedName>
</protein>
<dbReference type="Proteomes" id="UP000499080">
    <property type="component" value="Unassembled WGS sequence"/>
</dbReference>
<evidence type="ECO:0000313" key="2">
    <source>
        <dbReference type="Proteomes" id="UP000499080"/>
    </source>
</evidence>
<organism evidence="1 2">
    <name type="scientific">Araneus ventricosus</name>
    <name type="common">Orbweaver spider</name>
    <name type="synonym">Epeira ventricosa</name>
    <dbReference type="NCBI Taxonomy" id="182803"/>
    <lineage>
        <taxon>Eukaryota</taxon>
        <taxon>Metazoa</taxon>
        <taxon>Ecdysozoa</taxon>
        <taxon>Arthropoda</taxon>
        <taxon>Chelicerata</taxon>
        <taxon>Arachnida</taxon>
        <taxon>Araneae</taxon>
        <taxon>Araneomorphae</taxon>
        <taxon>Entelegynae</taxon>
        <taxon>Araneoidea</taxon>
        <taxon>Araneidae</taxon>
        <taxon>Araneus</taxon>
    </lineage>
</organism>
<gene>
    <name evidence="1" type="ORF">AVEN_272842_1</name>
</gene>
<reference evidence="1 2" key="1">
    <citation type="journal article" date="2019" name="Sci. Rep.">
        <title>Orb-weaving spider Araneus ventricosus genome elucidates the spidroin gene catalogue.</title>
        <authorList>
            <person name="Kono N."/>
            <person name="Nakamura H."/>
            <person name="Ohtoshi R."/>
            <person name="Moran D.A.P."/>
            <person name="Shinohara A."/>
            <person name="Yoshida Y."/>
            <person name="Fujiwara M."/>
            <person name="Mori M."/>
            <person name="Tomita M."/>
            <person name="Arakawa K."/>
        </authorList>
    </citation>
    <scope>NUCLEOTIDE SEQUENCE [LARGE SCALE GENOMIC DNA]</scope>
</reference>
<keyword evidence="2" id="KW-1185">Reference proteome</keyword>
<dbReference type="AlphaFoldDB" id="A0A4Y2JSW3"/>
<comment type="caution">
    <text evidence="1">The sequence shown here is derived from an EMBL/GenBank/DDBJ whole genome shotgun (WGS) entry which is preliminary data.</text>
</comment>
<proteinExistence type="predicted"/>
<evidence type="ECO:0000313" key="1">
    <source>
        <dbReference type="EMBL" id="GBM92549.1"/>
    </source>
</evidence>
<dbReference type="EMBL" id="BGPR01003798">
    <property type="protein sequence ID" value="GBM92549.1"/>
    <property type="molecule type" value="Genomic_DNA"/>
</dbReference>
<name>A0A4Y2JSW3_ARAVE</name>
<sequence length="106" mass="11999">MPVLNRSCEKGYSFTEGLTGCQRRHRINDKMRVSLLESVEEARKEIATLQEQVSSVGSCPIVNCAVHISNVTRPNSKRSLSGWEDVPNLINDDPDLNNFKFLLKCY</sequence>